<reference evidence="2 3" key="1">
    <citation type="submission" date="2016-01" db="EMBL/GenBank/DDBJ databases">
        <title>Draft genome sequence of Clavibacter michiganensis subsp. tessellarius DOAB 609.</title>
        <authorList>
            <person name="Tambong J.T."/>
        </authorList>
    </citation>
    <scope>NUCLEOTIDE SEQUENCE [LARGE SCALE GENOMIC DNA]</scope>
    <source>
        <strain evidence="2 3">DOAB 609</strain>
    </source>
</reference>
<evidence type="ECO:0000313" key="2">
    <source>
        <dbReference type="EMBL" id="KZC95311.1"/>
    </source>
</evidence>
<dbReference type="AlphaFoldDB" id="A0A154V1U2"/>
<evidence type="ECO:0000313" key="3">
    <source>
        <dbReference type="Proteomes" id="UP000076218"/>
    </source>
</evidence>
<keyword evidence="1" id="KW-0732">Signal</keyword>
<dbReference type="STRING" id="31965.AWH51_09250"/>
<comment type="caution">
    <text evidence="2">The sequence shown here is derived from an EMBL/GenBank/DDBJ whole genome shotgun (WGS) entry which is preliminary data.</text>
</comment>
<name>A0A154V1U2_9MICO</name>
<dbReference type="EMBL" id="LQXA01000028">
    <property type="protein sequence ID" value="KZC95311.1"/>
    <property type="molecule type" value="Genomic_DNA"/>
</dbReference>
<organism evidence="2 3">
    <name type="scientific">Clavibacter tessellarius</name>
    <dbReference type="NCBI Taxonomy" id="31965"/>
    <lineage>
        <taxon>Bacteria</taxon>
        <taxon>Bacillati</taxon>
        <taxon>Actinomycetota</taxon>
        <taxon>Actinomycetes</taxon>
        <taxon>Micrococcales</taxon>
        <taxon>Microbacteriaceae</taxon>
        <taxon>Clavibacter</taxon>
    </lineage>
</organism>
<evidence type="ECO:0000256" key="1">
    <source>
        <dbReference type="SAM" id="SignalP"/>
    </source>
</evidence>
<dbReference type="OrthoDB" id="5121833at2"/>
<proteinExistence type="predicted"/>
<feature type="signal peptide" evidence="1">
    <location>
        <begin position="1"/>
        <end position="32"/>
    </location>
</feature>
<dbReference type="RefSeq" id="WP_063071443.1">
    <property type="nucleotide sequence ID" value="NZ_LQXA01000028.1"/>
</dbReference>
<sequence length="143" mass="15567">MRPTRQLARLAFGASATAGLVLSVLAAGPAPAAEAQSNVRICAAWNSAVSGGLGTGLVVKVYKNGSFTCDQKLEYMYDHYGEAYQGSSVQHATRLMTCEDFAGRIGYLGDPCYQLTQNAIYEYSSRYDYVHPVTNPGFSYWRS</sequence>
<evidence type="ECO:0008006" key="4">
    <source>
        <dbReference type="Google" id="ProtNLM"/>
    </source>
</evidence>
<gene>
    <name evidence="2" type="ORF">AWH51_09250</name>
</gene>
<protein>
    <recommendedName>
        <fullName evidence="4">Secreted protein</fullName>
    </recommendedName>
</protein>
<feature type="chain" id="PRO_5007601493" description="Secreted protein" evidence="1">
    <location>
        <begin position="33"/>
        <end position="143"/>
    </location>
</feature>
<dbReference type="Proteomes" id="UP000076218">
    <property type="component" value="Unassembled WGS sequence"/>
</dbReference>
<accession>A0A154V1U2</accession>